<dbReference type="Proteomes" id="UP000828390">
    <property type="component" value="Unassembled WGS sequence"/>
</dbReference>
<sequence>MRTCVYANSKEHLHLKVDNDRVLVGFGDNNFKIGHCIINEVIRCTKASAAIVVVLSDNFCSSDICLQEFDVAFRVGKLIIRMLKGEVDISLAPVAIRDLFNMYVRVLWRLDDHSEYELMTSWDNFCNSILELGGVLGDKNV</sequence>
<dbReference type="PROSITE" id="PS50104">
    <property type="entry name" value="TIR"/>
    <property type="match status" value="1"/>
</dbReference>
<reference evidence="2" key="1">
    <citation type="journal article" date="2019" name="bioRxiv">
        <title>The Genome of the Zebra Mussel, Dreissena polymorpha: A Resource for Invasive Species Research.</title>
        <authorList>
            <person name="McCartney M.A."/>
            <person name="Auch B."/>
            <person name="Kono T."/>
            <person name="Mallez S."/>
            <person name="Zhang Y."/>
            <person name="Obille A."/>
            <person name="Becker A."/>
            <person name="Abrahante J.E."/>
            <person name="Garbe J."/>
            <person name="Badalamenti J.P."/>
            <person name="Herman A."/>
            <person name="Mangelson H."/>
            <person name="Liachko I."/>
            <person name="Sullivan S."/>
            <person name="Sone E.D."/>
            <person name="Koren S."/>
            <person name="Silverstein K.A.T."/>
            <person name="Beckman K.B."/>
            <person name="Gohl D.M."/>
        </authorList>
    </citation>
    <scope>NUCLEOTIDE SEQUENCE</scope>
    <source>
        <strain evidence="2">Duluth1</strain>
        <tissue evidence="2">Whole animal</tissue>
    </source>
</reference>
<proteinExistence type="predicted"/>
<dbReference type="InterPro" id="IPR000157">
    <property type="entry name" value="TIR_dom"/>
</dbReference>
<evidence type="ECO:0000259" key="1">
    <source>
        <dbReference type="PROSITE" id="PS50104"/>
    </source>
</evidence>
<dbReference type="AlphaFoldDB" id="A0A9D4IET4"/>
<comment type="caution">
    <text evidence="2">The sequence shown here is derived from an EMBL/GenBank/DDBJ whole genome shotgun (WGS) entry which is preliminary data.</text>
</comment>
<dbReference type="GO" id="GO:0007165">
    <property type="term" value="P:signal transduction"/>
    <property type="evidence" value="ECO:0007669"/>
    <property type="project" value="InterPro"/>
</dbReference>
<evidence type="ECO:0000313" key="3">
    <source>
        <dbReference type="Proteomes" id="UP000828390"/>
    </source>
</evidence>
<name>A0A9D4IET4_DREPO</name>
<reference evidence="2" key="2">
    <citation type="submission" date="2020-11" db="EMBL/GenBank/DDBJ databases">
        <authorList>
            <person name="McCartney M.A."/>
            <person name="Auch B."/>
            <person name="Kono T."/>
            <person name="Mallez S."/>
            <person name="Becker A."/>
            <person name="Gohl D.M."/>
            <person name="Silverstein K.A.T."/>
            <person name="Koren S."/>
            <person name="Bechman K.B."/>
            <person name="Herman A."/>
            <person name="Abrahante J.E."/>
            <person name="Garbe J."/>
        </authorList>
    </citation>
    <scope>NUCLEOTIDE SEQUENCE</scope>
    <source>
        <strain evidence="2">Duluth1</strain>
        <tissue evidence="2">Whole animal</tissue>
    </source>
</reference>
<dbReference type="SUPFAM" id="SSF52200">
    <property type="entry name" value="Toll/Interleukin receptor TIR domain"/>
    <property type="match status" value="1"/>
</dbReference>
<dbReference type="InterPro" id="IPR035897">
    <property type="entry name" value="Toll_tir_struct_dom_sf"/>
</dbReference>
<accession>A0A9D4IET4</accession>
<gene>
    <name evidence="2" type="ORF">DPMN_172634</name>
</gene>
<evidence type="ECO:0000313" key="2">
    <source>
        <dbReference type="EMBL" id="KAH3771320.1"/>
    </source>
</evidence>
<feature type="domain" description="TIR" evidence="1">
    <location>
        <begin position="1"/>
        <end position="129"/>
    </location>
</feature>
<keyword evidence="3" id="KW-1185">Reference proteome</keyword>
<dbReference type="EMBL" id="JAIWYP010000009">
    <property type="protein sequence ID" value="KAH3771320.1"/>
    <property type="molecule type" value="Genomic_DNA"/>
</dbReference>
<protein>
    <recommendedName>
        <fullName evidence="1">TIR domain-containing protein</fullName>
    </recommendedName>
</protein>
<organism evidence="2 3">
    <name type="scientific">Dreissena polymorpha</name>
    <name type="common">Zebra mussel</name>
    <name type="synonym">Mytilus polymorpha</name>
    <dbReference type="NCBI Taxonomy" id="45954"/>
    <lineage>
        <taxon>Eukaryota</taxon>
        <taxon>Metazoa</taxon>
        <taxon>Spiralia</taxon>
        <taxon>Lophotrochozoa</taxon>
        <taxon>Mollusca</taxon>
        <taxon>Bivalvia</taxon>
        <taxon>Autobranchia</taxon>
        <taxon>Heteroconchia</taxon>
        <taxon>Euheterodonta</taxon>
        <taxon>Imparidentia</taxon>
        <taxon>Neoheterodontei</taxon>
        <taxon>Myida</taxon>
        <taxon>Dreissenoidea</taxon>
        <taxon>Dreissenidae</taxon>
        <taxon>Dreissena</taxon>
    </lineage>
</organism>
<dbReference type="Gene3D" id="3.40.50.10140">
    <property type="entry name" value="Toll/interleukin-1 receptor homology (TIR) domain"/>
    <property type="match status" value="1"/>
</dbReference>
<dbReference type="Pfam" id="PF01582">
    <property type="entry name" value="TIR"/>
    <property type="match status" value="1"/>
</dbReference>